<comment type="caution">
    <text evidence="6">The sequence shown here is derived from an EMBL/GenBank/DDBJ whole genome shotgun (WGS) entry which is preliminary data.</text>
</comment>
<dbReference type="Pfam" id="PF01119">
    <property type="entry name" value="DNA_mis_repair"/>
    <property type="match status" value="1"/>
</dbReference>
<feature type="region of interest" description="Disordered" evidence="3">
    <location>
        <begin position="455"/>
        <end position="484"/>
    </location>
</feature>
<evidence type="ECO:0000256" key="2">
    <source>
        <dbReference type="ARBA" id="ARBA00022763"/>
    </source>
</evidence>
<evidence type="ECO:0000259" key="4">
    <source>
        <dbReference type="SMART" id="SM00853"/>
    </source>
</evidence>
<dbReference type="PROSITE" id="PS00058">
    <property type="entry name" value="DNA_MISMATCH_REPAIR_1"/>
    <property type="match status" value="1"/>
</dbReference>
<dbReference type="SUPFAM" id="SSF55874">
    <property type="entry name" value="ATPase domain of HSP90 chaperone/DNA topoisomerase II/histidine kinase"/>
    <property type="match status" value="1"/>
</dbReference>
<dbReference type="InterPro" id="IPR042120">
    <property type="entry name" value="MutL_C_dimsub"/>
</dbReference>
<evidence type="ECO:0000256" key="1">
    <source>
        <dbReference type="ARBA" id="ARBA00006082"/>
    </source>
</evidence>
<dbReference type="Gene3D" id="3.30.230.10">
    <property type="match status" value="1"/>
</dbReference>
<reference evidence="6 7" key="1">
    <citation type="submission" date="2024-02" db="EMBL/GenBank/DDBJ databases">
        <authorList>
            <person name="Daric V."/>
            <person name="Darras S."/>
        </authorList>
    </citation>
    <scope>NUCLEOTIDE SEQUENCE [LARGE SCALE GENOMIC DNA]</scope>
</reference>
<dbReference type="InterPro" id="IPR014790">
    <property type="entry name" value="MutL_C"/>
</dbReference>
<dbReference type="Gene3D" id="3.30.1370.100">
    <property type="entry name" value="MutL, C-terminal domain, regulatory subdomain"/>
    <property type="match status" value="1"/>
</dbReference>
<dbReference type="SUPFAM" id="SSF54211">
    <property type="entry name" value="Ribosomal protein S5 domain 2-like"/>
    <property type="match status" value="1"/>
</dbReference>
<dbReference type="PANTHER" id="PTHR10073">
    <property type="entry name" value="DNA MISMATCH REPAIR PROTEIN MLH, PMS, MUTL"/>
    <property type="match status" value="1"/>
</dbReference>
<dbReference type="InterPro" id="IPR037198">
    <property type="entry name" value="MutL_C_sf"/>
</dbReference>
<dbReference type="InterPro" id="IPR038973">
    <property type="entry name" value="MutL/Mlh/Pms-like"/>
</dbReference>
<dbReference type="Pfam" id="PF08676">
    <property type="entry name" value="MutL_C"/>
    <property type="match status" value="1"/>
</dbReference>
<sequence length="836" mass="93544">MKINCQQTSFIYMAEIKAIDKGTVHQICSGQVVLDLATAIKELVENSLDAGANCVEVKLKDWGLEQVEVIDNGSGVEKKNFAALTLKHHTSKLREFSDLEAVGTFGFRGEALSSLCALCDVTISTKYANETIAYKLDYNHDGHIINETSTARQTGTTVTLRNIFSSLPVRHKEFKKNIKKEYTKALGVLSAYCIISTDAKISCSNQTGSGKKSVVLATQGFASLEKNIASIFGAKQLKTLKEFKQISPSAEVCEDYHIKESEALEISKLYTISGLVSDTVHGNGRSSSDRQFFFINSRPVDLVRLAKVINEVFHSYNRHQYPFVVLNIETKRESVDVNVTPNKRQVFLHHEKLLLAIVKTSMIELYKQDGKQEIGSVRQSLLHSGDLTNNFQRVLAEKGAVEDGRCDATDNGDTDIFHQSSFSGKIDETHSQSTTMNAQDETCVFSLLSKFKRKSDSGGHLPSSDRKRAASQLPSKYPSGAKLPRIKALTKTSTSDREFELASQNVAAGAKSVHSESKGAVKIEYIKSCDLDPNPVEKFSAPLIANRTSFYSTSSVEDAERDVEQYPASDREPTVVYDKDTNTECLHKETLSFSMQLLKKKLLNLGDDGQNSEVTSRFRAKINPCENTTAESELSRNLSKDAFLNMTPLGQFNLGFIIARHRKDLFIIDQHASDEIYNFETLQQTTEIHTQTLVLPQKLELTAADRLVLTDNMSIFQRNGFDFMIKKTEESDQETLYLTRVPLSKNWEFGCGDVEELIFMLSDAPGVMCRPSRVRQMFASRACRKSVMIGTPLNMKNMTKLIRHMSQINHPWNCPHGRPTMRHLIDLSMLFTADLT</sequence>
<evidence type="ECO:0000256" key="3">
    <source>
        <dbReference type="SAM" id="MobiDB-lite"/>
    </source>
</evidence>
<proteinExistence type="inferred from homology"/>
<organism evidence="6 7">
    <name type="scientific">Clavelina lepadiformis</name>
    <name type="common">Light-bulb sea squirt</name>
    <name type="synonym">Ascidia lepadiformis</name>
    <dbReference type="NCBI Taxonomy" id="159417"/>
    <lineage>
        <taxon>Eukaryota</taxon>
        <taxon>Metazoa</taxon>
        <taxon>Chordata</taxon>
        <taxon>Tunicata</taxon>
        <taxon>Ascidiacea</taxon>
        <taxon>Aplousobranchia</taxon>
        <taxon>Clavelinidae</taxon>
        <taxon>Clavelina</taxon>
    </lineage>
</organism>
<dbReference type="NCBIfam" id="TIGR00585">
    <property type="entry name" value="mutl"/>
    <property type="match status" value="1"/>
</dbReference>
<evidence type="ECO:0000259" key="5">
    <source>
        <dbReference type="SMART" id="SM01340"/>
    </source>
</evidence>
<dbReference type="InterPro" id="IPR036890">
    <property type="entry name" value="HATPase_C_sf"/>
</dbReference>
<comment type="similarity">
    <text evidence="1">Belongs to the DNA mismatch repair MutL/HexB family.</text>
</comment>
<protein>
    <submittedName>
        <fullName evidence="6">Uncharacterized protein</fullName>
    </submittedName>
</protein>
<dbReference type="EMBL" id="CAWYQH010000108">
    <property type="protein sequence ID" value="CAK8688650.1"/>
    <property type="molecule type" value="Genomic_DNA"/>
</dbReference>
<dbReference type="Gene3D" id="3.30.565.10">
    <property type="entry name" value="Histidine kinase-like ATPase, C-terminal domain"/>
    <property type="match status" value="1"/>
</dbReference>
<dbReference type="CDD" id="cd16926">
    <property type="entry name" value="HATPase_MutL-MLH-PMS-like"/>
    <property type="match status" value="1"/>
</dbReference>
<dbReference type="Pfam" id="PF13589">
    <property type="entry name" value="HATPase_c_3"/>
    <property type="match status" value="1"/>
</dbReference>
<dbReference type="PANTHER" id="PTHR10073:SF52">
    <property type="entry name" value="MISMATCH REPAIR ENDONUCLEASE PMS2"/>
    <property type="match status" value="1"/>
</dbReference>
<evidence type="ECO:0000313" key="7">
    <source>
        <dbReference type="Proteomes" id="UP001642483"/>
    </source>
</evidence>
<dbReference type="Gene3D" id="3.30.1540.20">
    <property type="entry name" value="MutL, C-terminal domain, dimerisation subdomain"/>
    <property type="match status" value="1"/>
</dbReference>
<dbReference type="Proteomes" id="UP001642483">
    <property type="component" value="Unassembled WGS sequence"/>
</dbReference>
<feature type="domain" description="MutL C-terminal dimerisation" evidence="4">
    <location>
        <begin position="648"/>
        <end position="793"/>
    </location>
</feature>
<feature type="domain" description="DNA mismatch repair protein S5" evidence="5">
    <location>
        <begin position="228"/>
        <end position="367"/>
    </location>
</feature>
<dbReference type="InterPro" id="IPR002099">
    <property type="entry name" value="MutL/Mlh/PMS"/>
</dbReference>
<dbReference type="SUPFAM" id="SSF118116">
    <property type="entry name" value="DNA mismatch repair protein MutL"/>
    <property type="match status" value="1"/>
</dbReference>
<evidence type="ECO:0000313" key="6">
    <source>
        <dbReference type="EMBL" id="CAK8688650.1"/>
    </source>
</evidence>
<accession>A0ABP0GEQ6</accession>
<dbReference type="InterPro" id="IPR020568">
    <property type="entry name" value="Ribosomal_Su5_D2-typ_SF"/>
</dbReference>
<dbReference type="SMART" id="SM01340">
    <property type="entry name" value="DNA_mis_repair"/>
    <property type="match status" value="1"/>
</dbReference>
<dbReference type="InterPro" id="IPR042121">
    <property type="entry name" value="MutL_C_regsub"/>
</dbReference>
<dbReference type="InterPro" id="IPR014721">
    <property type="entry name" value="Ribsml_uS5_D2-typ_fold_subgr"/>
</dbReference>
<keyword evidence="7" id="KW-1185">Reference proteome</keyword>
<keyword evidence="2" id="KW-0227">DNA damage</keyword>
<name>A0ABP0GEQ6_CLALP</name>
<dbReference type="InterPro" id="IPR013507">
    <property type="entry name" value="DNA_mismatch_S5_2-like"/>
</dbReference>
<dbReference type="InterPro" id="IPR014762">
    <property type="entry name" value="DNA_mismatch_repair_CS"/>
</dbReference>
<dbReference type="CDD" id="cd03484">
    <property type="entry name" value="MutL_Trans_hPMS_2_like"/>
    <property type="match status" value="1"/>
</dbReference>
<dbReference type="SMART" id="SM00853">
    <property type="entry name" value="MutL_C"/>
    <property type="match status" value="1"/>
</dbReference>
<gene>
    <name evidence="6" type="ORF">CVLEPA_LOCUS20644</name>
</gene>